<dbReference type="InterPro" id="IPR037066">
    <property type="entry name" value="Plug_dom_sf"/>
</dbReference>
<feature type="signal peptide" evidence="5">
    <location>
        <begin position="1"/>
        <end position="29"/>
    </location>
</feature>
<evidence type="ECO:0000313" key="8">
    <source>
        <dbReference type="EMBL" id="MEJ8568190.1"/>
    </source>
</evidence>
<evidence type="ECO:0000256" key="1">
    <source>
        <dbReference type="ARBA" id="ARBA00004442"/>
    </source>
</evidence>
<organism evidence="8 9">
    <name type="scientific">Elongatibacter sediminis</name>
    <dbReference type="NCBI Taxonomy" id="3119006"/>
    <lineage>
        <taxon>Bacteria</taxon>
        <taxon>Pseudomonadati</taxon>
        <taxon>Pseudomonadota</taxon>
        <taxon>Gammaproteobacteria</taxon>
        <taxon>Chromatiales</taxon>
        <taxon>Wenzhouxiangellaceae</taxon>
        <taxon>Elongatibacter</taxon>
    </lineage>
</organism>
<feature type="domain" description="TonB-dependent receptor-like beta-barrel" evidence="6">
    <location>
        <begin position="444"/>
        <end position="947"/>
    </location>
</feature>
<keyword evidence="9" id="KW-1185">Reference proteome</keyword>
<evidence type="ECO:0000259" key="7">
    <source>
        <dbReference type="Pfam" id="PF07715"/>
    </source>
</evidence>
<keyword evidence="2 4" id="KW-0472">Membrane</keyword>
<keyword evidence="8" id="KW-0675">Receptor</keyword>
<dbReference type="GO" id="GO:0009279">
    <property type="term" value="C:cell outer membrane"/>
    <property type="evidence" value="ECO:0007669"/>
    <property type="project" value="UniProtKB-SubCell"/>
</dbReference>
<evidence type="ECO:0000313" key="9">
    <source>
        <dbReference type="Proteomes" id="UP001359886"/>
    </source>
</evidence>
<evidence type="ECO:0000256" key="3">
    <source>
        <dbReference type="ARBA" id="ARBA00023237"/>
    </source>
</evidence>
<dbReference type="InterPro" id="IPR036942">
    <property type="entry name" value="Beta-barrel_TonB_sf"/>
</dbReference>
<keyword evidence="3" id="KW-0998">Cell outer membrane</keyword>
<dbReference type="PANTHER" id="PTHR47234">
    <property type="match status" value="1"/>
</dbReference>
<dbReference type="InterPro" id="IPR012910">
    <property type="entry name" value="Plug_dom"/>
</dbReference>
<evidence type="ECO:0000256" key="4">
    <source>
        <dbReference type="RuleBase" id="RU003357"/>
    </source>
</evidence>
<reference evidence="8 9" key="1">
    <citation type="submission" date="2024-02" db="EMBL/GenBank/DDBJ databases">
        <title>A novel Wenzhouxiangellaceae bacterium, isolated from coastal sediments.</title>
        <authorList>
            <person name="Du Z.-J."/>
            <person name="Ye Y.-Q."/>
            <person name="Zhang X.-Y."/>
        </authorList>
    </citation>
    <scope>NUCLEOTIDE SEQUENCE [LARGE SCALE GENOMIC DNA]</scope>
    <source>
        <strain evidence="8 9">CH-27</strain>
    </source>
</reference>
<feature type="chain" id="PRO_5043522017" evidence="5">
    <location>
        <begin position="30"/>
        <end position="988"/>
    </location>
</feature>
<proteinExistence type="inferred from homology"/>
<evidence type="ECO:0000256" key="2">
    <source>
        <dbReference type="ARBA" id="ARBA00023136"/>
    </source>
</evidence>
<dbReference type="PANTHER" id="PTHR47234:SF1">
    <property type="entry name" value="TONB-DEPENDENT RECEPTOR"/>
    <property type="match status" value="1"/>
</dbReference>
<gene>
    <name evidence="8" type="ORF">V3330_11180</name>
</gene>
<protein>
    <submittedName>
        <fullName evidence="8">TonB-dependent receptor</fullName>
    </submittedName>
</protein>
<dbReference type="EMBL" id="JAZHOG010000007">
    <property type="protein sequence ID" value="MEJ8568190.1"/>
    <property type="molecule type" value="Genomic_DNA"/>
</dbReference>
<dbReference type="Gene3D" id="2.40.170.20">
    <property type="entry name" value="TonB-dependent receptor, beta-barrel domain"/>
    <property type="match status" value="1"/>
</dbReference>
<dbReference type="Pfam" id="PF00593">
    <property type="entry name" value="TonB_dep_Rec_b-barrel"/>
    <property type="match status" value="1"/>
</dbReference>
<evidence type="ECO:0000259" key="6">
    <source>
        <dbReference type="Pfam" id="PF00593"/>
    </source>
</evidence>
<dbReference type="SUPFAM" id="SSF56935">
    <property type="entry name" value="Porins"/>
    <property type="match status" value="1"/>
</dbReference>
<comment type="similarity">
    <text evidence="4">Belongs to the TonB-dependent receptor family.</text>
</comment>
<dbReference type="Gene3D" id="2.170.130.10">
    <property type="entry name" value="TonB-dependent receptor, plug domain"/>
    <property type="match status" value="1"/>
</dbReference>
<dbReference type="RefSeq" id="WP_354695513.1">
    <property type="nucleotide sequence ID" value="NZ_JAZHOG010000007.1"/>
</dbReference>
<dbReference type="Proteomes" id="UP001359886">
    <property type="component" value="Unassembled WGS sequence"/>
</dbReference>
<name>A0AAW9RII9_9GAMM</name>
<dbReference type="InterPro" id="IPR000531">
    <property type="entry name" value="Beta-barrel_TonB"/>
</dbReference>
<keyword evidence="5" id="KW-0732">Signal</keyword>
<comment type="caution">
    <text evidence="8">The sequence shown here is derived from an EMBL/GenBank/DDBJ whole genome shotgun (WGS) entry which is preliminary data.</text>
</comment>
<evidence type="ECO:0000256" key="5">
    <source>
        <dbReference type="SAM" id="SignalP"/>
    </source>
</evidence>
<keyword evidence="4" id="KW-0798">TonB box</keyword>
<comment type="subcellular location">
    <subcellularLocation>
        <location evidence="1 4">Cell outer membrane</location>
    </subcellularLocation>
</comment>
<accession>A0AAW9RII9</accession>
<dbReference type="AlphaFoldDB" id="A0AAW9RII9"/>
<sequence>MTRRGSTEFSIWQILLLAFVLMFSGATLAQEESDDEDDSADLDRIAVTGSRIKRTDIEGPAQVITIDREQISDRGYTTVFEALSDLTINNGFKFEGPESALFTPDVQTLNLRGFGVGNTLVLINGRRLTNYPAAYQSNATVFNFGAIPIASVERIEVLAQGASAIYGSDAVAGVINIILRSDIDETTVNVLWGTPTETDQTRGDLRVQIMNGQLFDRGSYTFTLEYQKREDILGKYYDQYDDQQEDFPFGEGVYDRSALILDQFKSAFGVFPRYRDPAELGDPNAICSQSGGGLVYAFRPGAGNFCGDPDSGAPAVNFQNEKEAWSAYFNGKVEIGNSGLELFTDLMYYTSNAQSNNQWLFISEDILDTTQPDTVDFGFFDWYLVQRLWNEEELGMDLAQKFDEDAYTAVVGMRGVFADYHDWELSVNYSDYELKTAQPWLKWRETIDTMLGTHLGVSFFGDDWWSGGTLPGESLAFGLGDPNNVYADPGDALRNVVGTQRYDNNSDDLYVQFTMSGDLFEMKSGPVSYALVAEFEDSSIEYVPDELLQQRAPTTDANGDPIAGSLTGSGWWRLTGFNGAGDRERWSLGGEVRIPVLDTLTLNLAGRYDDYDSTSTSFGGDFTPSASLEFRPLSNLLLRAGYTESFRAPDMALVFLRSGFFTTVFDDVSCYEQYVFTNGSDAGFDNADCETSTVFGQRVGAQEFGEEPLDAETGDSWWLGFSWDILDNVANQSLNLTVDYTNMSLEQRVLQQSTQGLLNDEYSCFIGDEPSTTPCDVVAKQVQRKVDPTTGISFIDTLLVTSINQFEEEAEFIDVHLTYSVNTEAGIFQFDGLYNNMLSHTRRLTPTSTEADLKNDPIAGGWDFRSSFTGSLSWAYRDFATTLTAIYRGGSTVFNCSTATNGCTGNVSGEDYYATENWWVDSYTTFNLTASYNWTDELLTRIRIQNLFDEKPPTDDTHDFFDQPWYNVFVYSGAGIGRYAALELEYTF</sequence>
<feature type="domain" description="TonB-dependent receptor plug" evidence="7">
    <location>
        <begin position="58"/>
        <end position="174"/>
    </location>
</feature>
<dbReference type="Pfam" id="PF07715">
    <property type="entry name" value="Plug"/>
    <property type="match status" value="1"/>
</dbReference>